<dbReference type="SUPFAM" id="SSF50729">
    <property type="entry name" value="PH domain-like"/>
    <property type="match status" value="2"/>
</dbReference>
<reference evidence="8 9" key="1">
    <citation type="submission" date="2022-05" db="EMBL/GenBank/DDBJ databases">
        <title>A multi-omics perspective on studying reproductive biology in Daphnia sinensis.</title>
        <authorList>
            <person name="Jia J."/>
        </authorList>
    </citation>
    <scope>NUCLEOTIDE SEQUENCE [LARGE SCALE GENOMIC DNA]</scope>
    <source>
        <strain evidence="8 9">WSL</strain>
    </source>
</reference>
<feature type="compositionally biased region" description="Basic and acidic residues" evidence="4">
    <location>
        <begin position="1711"/>
        <end position="1728"/>
    </location>
</feature>
<dbReference type="PANTHER" id="PTHR22903">
    <property type="entry name" value="PLEKHH PROTEIN"/>
    <property type="match status" value="1"/>
</dbReference>
<dbReference type="SMART" id="SM00295">
    <property type="entry name" value="B41"/>
    <property type="match status" value="1"/>
</dbReference>
<feature type="region of interest" description="Disordered" evidence="4">
    <location>
        <begin position="1235"/>
        <end position="1274"/>
    </location>
</feature>
<feature type="compositionally biased region" description="Basic and acidic residues" evidence="4">
    <location>
        <begin position="407"/>
        <end position="417"/>
    </location>
</feature>
<dbReference type="Pfam" id="PF21989">
    <property type="entry name" value="RA_2"/>
    <property type="match status" value="1"/>
</dbReference>
<dbReference type="GO" id="GO:0071944">
    <property type="term" value="C:cell periphery"/>
    <property type="evidence" value="ECO:0007669"/>
    <property type="project" value="UniProtKB-ARBA"/>
</dbReference>
<dbReference type="InterPro" id="IPR000299">
    <property type="entry name" value="FERM_domain"/>
</dbReference>
<dbReference type="GO" id="GO:0048731">
    <property type="term" value="P:system development"/>
    <property type="evidence" value="ECO:0007669"/>
    <property type="project" value="UniProtKB-ARBA"/>
</dbReference>
<dbReference type="Gene3D" id="3.10.20.90">
    <property type="entry name" value="Phosphatidylinositol 3-kinase Catalytic Subunit, Chain A, domain 1"/>
    <property type="match status" value="1"/>
</dbReference>
<feature type="compositionally biased region" description="Polar residues" evidence="4">
    <location>
        <begin position="304"/>
        <end position="313"/>
    </location>
</feature>
<dbReference type="CDD" id="cd17094">
    <property type="entry name" value="FERM_F1_Max1_like"/>
    <property type="match status" value="1"/>
</dbReference>
<feature type="compositionally biased region" description="Polar residues" evidence="4">
    <location>
        <begin position="96"/>
        <end position="113"/>
    </location>
</feature>
<dbReference type="InterPro" id="IPR029071">
    <property type="entry name" value="Ubiquitin-like_domsf"/>
</dbReference>
<dbReference type="SMART" id="SM00139">
    <property type="entry name" value="MyTH4"/>
    <property type="match status" value="1"/>
</dbReference>
<dbReference type="CDD" id="cd14473">
    <property type="entry name" value="FERM_B-lobe"/>
    <property type="match status" value="1"/>
</dbReference>
<comment type="caution">
    <text evidence="8">The sequence shown here is derived from an EMBL/GenBank/DDBJ whole genome shotgun (WGS) entry which is preliminary data.</text>
</comment>
<feature type="coiled-coil region" evidence="3">
    <location>
        <begin position="270"/>
        <end position="297"/>
    </location>
</feature>
<name>A0AAD5PVW1_9CRUS</name>
<dbReference type="Pfam" id="PF00169">
    <property type="entry name" value="PH"/>
    <property type="match status" value="2"/>
</dbReference>
<evidence type="ECO:0000256" key="4">
    <source>
        <dbReference type="SAM" id="MobiDB-lite"/>
    </source>
</evidence>
<dbReference type="SUPFAM" id="SSF54236">
    <property type="entry name" value="Ubiquitin-like"/>
    <property type="match status" value="1"/>
</dbReference>
<keyword evidence="9" id="KW-1185">Reference proteome</keyword>
<dbReference type="PROSITE" id="PS50003">
    <property type="entry name" value="PH_DOMAIN"/>
    <property type="match status" value="2"/>
</dbReference>
<feature type="domain" description="PH" evidence="5">
    <location>
        <begin position="875"/>
        <end position="969"/>
    </location>
</feature>
<dbReference type="CDD" id="cd00821">
    <property type="entry name" value="PH"/>
    <property type="match status" value="1"/>
</dbReference>
<dbReference type="InterPro" id="IPR038185">
    <property type="entry name" value="MyTH4_dom_sf"/>
</dbReference>
<sequence>MSERNPFRPASSGSTGALVTDARLSQLFDPIARLVDVYPPNDRRNAGYHNQRDSSEYAHLTAYPAIIEPVGYDEGTARLSYMSSNSPSIKRRSLDRPSSSQSHGNSFLRPSSVQYHYRRQRLSDNNFQRTSITSQTSSLHTALSELAGDVEVVDMEDGALTNDRYSHNYQDGEVDSETTMAASSSGEGFWFSDSRNYHHHGEPDHASMMMGVMDEEDQYGDEETYLPYVYSMEGGDPGVNWEERCLELEMSLQRFRDQAGKIRGLLREKLAEMEARVVGAETRAEIAEEKLRIMEQQLADSPWNPLSESTTGSPGVHPTSVKERDVINRLEDQVDEQRKMRLNDAKQVEAKAAKIKEWVTNKLKDLEEQNQHLREQNQKCNEQLELLRSRLRQLSQTNSSNSKNHRASTEDSSRGSLEDQPGSDDSLCRVGGGNATEGGKGRGSGSVISPCDATSQLDALYAEVDLSKKRQQRCASGGGCMTSSMTSSYGGGGGLGLSGPVNSMMQQRFPDGNRLSLSGLTRTVRDSRVDSGSVDMETPLSLSPKSPISGGLNDDHACSHNSGSIGKKPIPPPRTRVPRKDSDNSVNDGNVSDHSGSGGVALTAKGNCPSAGTLSGLSDVDTYENGATTALGELGQAIDQAIASMTAAASEHSDYDVPKPPRSLKVRTKLISSEVHDYAEIYTPSKERVPWNGSAAIPVSTARHSISHPGSLVGSVGDDYHDDSKPPTPPLHRFPSWESRIYQAAAEGFSVSEQPPSTIPLQIHQIHPNHNQQSRTLTQRLSNTGSVGYHDISIPVYATVKGRASQIRSVPFSGDSSDSSDGEDHVDVRDNCNESAISDDYALPPDDNGTEAEAAIVAQSVAMLRISTLERNSDELEKSGYLTKLSGKLKTWRKRWFVLKNGTLSYWKSQSDLGRKPQGQISLDDSCRVLRADGAATFEISTSKKTHYLTADSSSTVDEWVRILQNVVRRNTTRLLLGREDQKPTLEGWIVKVKHGHSKRCWCMLVGKTFLYFKAPNDQVPQGQINMRDARVEELEHVSDSDSEDVECNSMATARSANLTVGIFPPHEDPTYLLLANKQEKDAWLYQLTIVSGGGAHSGTQYEQMIQKLMETDGDPSSNLWRNPLLIHSKDSITSPLTTLSSESLHNEAIKLFKAIQLFTSALLDSAGIDYHVVLAQNALHQCLCLVELQPELICALIKQTSRVQPQSQQPVVGVAGVGSKWVGGQVNRSALHKISKPAKQSTHKLSTVLPPSSASGSHHLHHSGSISSGSSSSSDSKAASAPFTFVQGWQLLALTVSLFAPRNNKLLWYLRLHLKRNADTKTEMGKYASYCQRALERTLQMGPREAKPSRMEVLSILLKNPYHHSLPHAIPVHFLNGTYQVVGFDGSTTVEEFLVTLNREIGCRDVSQSGFALFSDDPIEKDEEHWLEPKAKLCDIISKWETALREKGLGKFQNTKVIRLTYRHRLFWRSNLKGETERERLLHCYQTSQRISDNRFPLTKELAIELAAIMSQIDGGDYNAERGRGSGGSSGHLHQGAMQALERFIPRRYKDGISQEELKEMADAITDKWTALKGRSIADCVRIYLTCTRKWPFFGAALFHAKVNAGGGNSDLEGASVWLAVNEETITLLDVTSMQSVARVPYSAVVTFGGCQDDLMVVVNNCDIQGPGTQKMLFALPKPKILELTLLIADYMNALGCVLPSTPNASLSRLDSRRSGRSKTKERDSDRSGSLSHRIQASVEPDILRATPEMESKMQHHHHHQHHYHDEAGNKRRITTDS</sequence>
<dbReference type="GO" id="GO:0005856">
    <property type="term" value="C:cytoskeleton"/>
    <property type="evidence" value="ECO:0007669"/>
    <property type="project" value="InterPro"/>
</dbReference>
<dbReference type="PANTHER" id="PTHR22903:SF8">
    <property type="entry name" value="MAX-1A"/>
    <property type="match status" value="1"/>
</dbReference>
<keyword evidence="1" id="KW-0677">Repeat</keyword>
<evidence type="ECO:0000259" key="6">
    <source>
        <dbReference type="PROSITE" id="PS50057"/>
    </source>
</evidence>
<dbReference type="SMART" id="SM00233">
    <property type="entry name" value="PH"/>
    <property type="match status" value="2"/>
</dbReference>
<dbReference type="InterPro" id="IPR019748">
    <property type="entry name" value="FERM_central"/>
</dbReference>
<dbReference type="Pfam" id="PF00784">
    <property type="entry name" value="MyTH4"/>
    <property type="match status" value="1"/>
</dbReference>
<feature type="compositionally biased region" description="Basic and acidic residues" evidence="4">
    <location>
        <begin position="1765"/>
        <end position="1779"/>
    </location>
</feature>
<evidence type="ECO:0008006" key="10">
    <source>
        <dbReference type="Google" id="ProtNLM"/>
    </source>
</evidence>
<accession>A0AAD5PVW1</accession>
<feature type="region of interest" description="Disordered" evidence="4">
    <location>
        <begin position="395"/>
        <end position="447"/>
    </location>
</feature>
<organism evidence="8 9">
    <name type="scientific">Daphnia sinensis</name>
    <dbReference type="NCBI Taxonomy" id="1820382"/>
    <lineage>
        <taxon>Eukaryota</taxon>
        <taxon>Metazoa</taxon>
        <taxon>Ecdysozoa</taxon>
        <taxon>Arthropoda</taxon>
        <taxon>Crustacea</taxon>
        <taxon>Branchiopoda</taxon>
        <taxon>Diplostraca</taxon>
        <taxon>Cladocera</taxon>
        <taxon>Anomopoda</taxon>
        <taxon>Daphniidae</taxon>
        <taxon>Daphnia</taxon>
        <taxon>Daphnia similis group</taxon>
    </lineage>
</organism>
<proteinExistence type="predicted"/>
<evidence type="ECO:0000313" key="9">
    <source>
        <dbReference type="Proteomes" id="UP000820818"/>
    </source>
</evidence>
<evidence type="ECO:0000256" key="2">
    <source>
        <dbReference type="ARBA" id="ARBA00023054"/>
    </source>
</evidence>
<dbReference type="CDD" id="cd13282">
    <property type="entry name" value="PH1_PLEKHH1_PLEKHH2"/>
    <property type="match status" value="1"/>
</dbReference>
<dbReference type="InterPro" id="IPR014352">
    <property type="entry name" value="FERM/acyl-CoA-bd_prot_sf"/>
</dbReference>
<dbReference type="InterPro" id="IPR019749">
    <property type="entry name" value="Band_41_domain"/>
</dbReference>
<dbReference type="InterPro" id="IPR011993">
    <property type="entry name" value="PH-like_dom_sf"/>
</dbReference>
<evidence type="ECO:0000259" key="5">
    <source>
        <dbReference type="PROSITE" id="PS50003"/>
    </source>
</evidence>
<dbReference type="PROSITE" id="PS51016">
    <property type="entry name" value="MYTH4"/>
    <property type="match status" value="1"/>
</dbReference>
<feature type="domain" description="FERM" evidence="6">
    <location>
        <begin position="1369"/>
        <end position="1700"/>
    </location>
</feature>
<dbReference type="InterPro" id="IPR000857">
    <property type="entry name" value="MyTH4_dom"/>
</dbReference>
<evidence type="ECO:0000259" key="7">
    <source>
        <dbReference type="PROSITE" id="PS51016"/>
    </source>
</evidence>
<feature type="domain" description="PH" evidence="5">
    <location>
        <begin position="983"/>
        <end position="1093"/>
    </location>
</feature>
<dbReference type="SUPFAM" id="SSF47031">
    <property type="entry name" value="Second domain of FERM"/>
    <property type="match status" value="1"/>
</dbReference>
<dbReference type="GO" id="GO:0009887">
    <property type="term" value="P:animal organ morphogenesis"/>
    <property type="evidence" value="ECO:0007669"/>
    <property type="project" value="UniProtKB-ARBA"/>
</dbReference>
<feature type="domain" description="MyTH4" evidence="7">
    <location>
        <begin position="1128"/>
        <end position="1358"/>
    </location>
</feature>
<dbReference type="Proteomes" id="UP000820818">
    <property type="component" value="Linkage Group LG3"/>
</dbReference>
<dbReference type="EMBL" id="WJBH02000003">
    <property type="protein sequence ID" value="KAI9561646.1"/>
    <property type="molecule type" value="Genomic_DNA"/>
</dbReference>
<evidence type="ECO:0000256" key="1">
    <source>
        <dbReference type="ARBA" id="ARBA00022737"/>
    </source>
</evidence>
<dbReference type="Gene3D" id="1.25.40.530">
    <property type="entry name" value="MyTH4 domain"/>
    <property type="match status" value="1"/>
</dbReference>
<feature type="compositionally biased region" description="Polar residues" evidence="4">
    <location>
        <begin position="584"/>
        <end position="595"/>
    </location>
</feature>
<keyword evidence="2 3" id="KW-0175">Coiled coil</keyword>
<evidence type="ECO:0000256" key="3">
    <source>
        <dbReference type="SAM" id="Coils"/>
    </source>
</evidence>
<feature type="compositionally biased region" description="Low complexity" evidence="4">
    <location>
        <begin position="1253"/>
        <end position="1274"/>
    </location>
</feature>
<protein>
    <recommendedName>
        <fullName evidence="10">Plekhh1</fullName>
    </recommendedName>
</protein>
<dbReference type="FunFam" id="2.30.29.30:FF:000286">
    <property type="entry name" value="PH-protein kinase domain containing protein"/>
    <property type="match status" value="1"/>
</dbReference>
<feature type="region of interest" description="Disordered" evidence="4">
    <location>
        <begin position="300"/>
        <end position="325"/>
    </location>
</feature>
<dbReference type="Pfam" id="PF00373">
    <property type="entry name" value="FERM_M"/>
    <property type="match status" value="1"/>
</dbReference>
<dbReference type="InterPro" id="IPR001849">
    <property type="entry name" value="PH_domain"/>
</dbReference>
<feature type="region of interest" description="Disordered" evidence="4">
    <location>
        <begin position="1707"/>
        <end position="1779"/>
    </location>
</feature>
<evidence type="ECO:0000313" key="8">
    <source>
        <dbReference type="EMBL" id="KAI9561646.1"/>
    </source>
</evidence>
<dbReference type="PROSITE" id="PS50057">
    <property type="entry name" value="FERM_3"/>
    <property type="match status" value="1"/>
</dbReference>
<feature type="region of interest" description="Disordered" evidence="4">
    <location>
        <begin position="498"/>
        <end position="603"/>
    </location>
</feature>
<feature type="compositionally biased region" description="Gly residues" evidence="4">
    <location>
        <begin position="430"/>
        <end position="444"/>
    </location>
</feature>
<dbReference type="Gene3D" id="2.30.29.30">
    <property type="entry name" value="Pleckstrin-homology domain (PH domain)/Phosphotyrosine-binding domain (PTB)"/>
    <property type="match status" value="3"/>
</dbReference>
<gene>
    <name evidence="8" type="ORF">GHT06_012606</name>
</gene>
<dbReference type="Gene3D" id="1.20.80.10">
    <property type="match status" value="1"/>
</dbReference>
<dbReference type="InterPro" id="IPR035963">
    <property type="entry name" value="FERM_2"/>
</dbReference>
<feature type="region of interest" description="Disordered" evidence="4">
    <location>
        <begin position="809"/>
        <end position="828"/>
    </location>
</feature>
<feature type="region of interest" description="Disordered" evidence="4">
    <location>
        <begin position="83"/>
        <end position="113"/>
    </location>
</feature>